<dbReference type="PANTHER" id="PTHR42715:SF5">
    <property type="entry name" value="BETA-GLUCOSIDASE M-RELATED"/>
    <property type="match status" value="1"/>
</dbReference>
<feature type="compositionally biased region" description="Polar residues" evidence="15">
    <location>
        <begin position="1"/>
        <end position="21"/>
    </location>
</feature>
<name>A0A0U5GJF9_ASPCI</name>
<reference evidence="18" key="1">
    <citation type="journal article" date="2016" name="Genome Announc.">
        <title>Draft genome sequences of fungus Aspergillus calidoustus.</title>
        <authorList>
            <person name="Horn F."/>
            <person name="Linde J."/>
            <person name="Mattern D.J."/>
            <person name="Walther G."/>
            <person name="Guthke R."/>
            <person name="Scherlach K."/>
            <person name="Martin K."/>
            <person name="Brakhage A.A."/>
            <person name="Petzke L."/>
            <person name="Valiante V."/>
        </authorList>
    </citation>
    <scope>NUCLEOTIDE SEQUENCE [LARGE SCALE GENOMIC DNA]</scope>
    <source>
        <strain evidence="18">SF006504</strain>
    </source>
</reference>
<keyword evidence="7 14" id="KW-0378">Hydrolase</keyword>
<evidence type="ECO:0000313" key="18">
    <source>
        <dbReference type="Proteomes" id="UP000054771"/>
    </source>
</evidence>
<sequence length="1083" mass="117794">MTLSSCIRTGSGPDESSSSAEDTYPENCLSAGLSVAFPHTFLWILRDAAITNPSLPFQGEFVSSPHHPVSLCSNGSQRQTLLASLHAIEQDDHREPRSRKRNFHEIINNPDYGWRTYYPPARYGELVPEGDTPYSTVQLEEHQLWSPDYNTIDTASDRCSTDGRKSLATCLADANITVAEAQEMFALFSERMAPLIPTFYATDFGRLPAEPVYALATIYTIARYLPDSSINLASVVYGTSPGTPTQSVTTGPAGGPSSWKSSGGDRNPCENKANAVADHVFQCTSLFILQKSYSMLRSGLAFLVASLTIGGATSQKLTDDAYFYGQSPPVYPAPDVKPHGDWRAAIQKAQELVSQLSLEEKVNLTAGYPSSTGCAGMIAAIERLDFPGLCLQDAGHGVHNTDFVHSWPSNIHIGASWNSALARQKALAQAGEFKRKGVNIMLGPSVGPLGRVVTGGRNWEGYSVDPYLSGVLVKETVFGTQEGGVVATTKHYIANEQEARRGGSNKTVAVSSNIDDVTMHELYLWPFQDALHAGTGSIMCSYQRINNSYGCQNSKALNGMLKTELGFQGFVVTDWNAQHSGVASALAGLDMAMPVPYDFWGPRLLESVRNSSVPESRVDDMVVRILASWYHMGQDSKFPEPGFGLAKNLALPHPIVEARKSSDKPILLQSAVEGHVLVKNIKGALPLKKPKLLSILGYSAKAPDRNMVPSEGPSAWAWGFQSGNSSELVEGILLSENGVVRTLSPSGYNGTLVHGGGSGATSLSTFLSPFDALMVRADKEDTQLYWDFHTSDPIVSGVSDACLVFGNAQASEALDRRGLRDDYTDTLILNVASKCFNTIVILHNAGPRIVDPWIDHPNVTAVVFAHLPGQDTGKALVSLIYGEVNFSGKLPYTLAKNESDYGALLLPDLPEGNFVNFPQSDFSEGVYIDYRHFDRDGIEPRYEFGFGLSYTTFHYQNLDIRTEQRRLKQYPEGPILSGGASDLWDVVATVTAEVKNTGSVTGAEVAQLYVGIPGGPVKQLRGFQKPTVRAGKVEKLTFKLTRRDLSVWDPVVQKWRLQNGEYKIYVGSSSRKLPLAGNLKIGK</sequence>
<keyword evidence="6" id="KW-0732">Signal</keyword>
<dbReference type="Pfam" id="PF14310">
    <property type="entry name" value="Fn3-like"/>
    <property type="match status" value="1"/>
</dbReference>
<accession>A0A0U5GJF9</accession>
<dbReference type="PANTHER" id="PTHR42715">
    <property type="entry name" value="BETA-GLUCOSIDASE"/>
    <property type="match status" value="1"/>
</dbReference>
<evidence type="ECO:0000313" key="17">
    <source>
        <dbReference type="EMBL" id="CEL11389.1"/>
    </source>
</evidence>
<proteinExistence type="inferred from homology"/>
<dbReference type="SUPFAM" id="SSF51445">
    <property type="entry name" value="(Trans)glycosidases"/>
    <property type="match status" value="1"/>
</dbReference>
<feature type="region of interest" description="Disordered" evidence="15">
    <location>
        <begin position="243"/>
        <end position="266"/>
    </location>
</feature>
<keyword evidence="18" id="KW-1185">Reference proteome</keyword>
<evidence type="ECO:0000259" key="16">
    <source>
        <dbReference type="SMART" id="SM01217"/>
    </source>
</evidence>
<evidence type="ECO:0000256" key="14">
    <source>
        <dbReference type="RuleBase" id="RU361161"/>
    </source>
</evidence>
<evidence type="ECO:0000256" key="11">
    <source>
        <dbReference type="ARBA" id="ARBA00023295"/>
    </source>
</evidence>
<dbReference type="InterPro" id="IPR001764">
    <property type="entry name" value="Glyco_hydro_3_N"/>
</dbReference>
<feature type="domain" description="Fibronectin type III-like" evidence="16">
    <location>
        <begin position="1004"/>
        <end position="1070"/>
    </location>
</feature>
<evidence type="ECO:0000256" key="4">
    <source>
        <dbReference type="ARBA" id="ARBA00005336"/>
    </source>
</evidence>
<dbReference type="FunFam" id="3.20.20.300:FF:000002">
    <property type="entry name" value="Probable beta-glucosidase"/>
    <property type="match status" value="1"/>
</dbReference>
<dbReference type="Pfam" id="PF01915">
    <property type="entry name" value="Glyco_hydro_3_C"/>
    <property type="match status" value="1"/>
</dbReference>
<organism evidence="17 18">
    <name type="scientific">Aspergillus calidoustus</name>
    <dbReference type="NCBI Taxonomy" id="454130"/>
    <lineage>
        <taxon>Eukaryota</taxon>
        <taxon>Fungi</taxon>
        <taxon>Dikarya</taxon>
        <taxon>Ascomycota</taxon>
        <taxon>Pezizomycotina</taxon>
        <taxon>Eurotiomycetes</taxon>
        <taxon>Eurotiomycetidae</taxon>
        <taxon>Eurotiales</taxon>
        <taxon>Aspergillaceae</taxon>
        <taxon>Aspergillus</taxon>
        <taxon>Aspergillus subgen. Nidulantes</taxon>
    </lineage>
</organism>
<dbReference type="SMART" id="SM01217">
    <property type="entry name" value="Fn3_like"/>
    <property type="match status" value="1"/>
</dbReference>
<dbReference type="GO" id="GO:0008422">
    <property type="term" value="F:beta-glucosidase activity"/>
    <property type="evidence" value="ECO:0007669"/>
    <property type="project" value="UniProtKB-EC"/>
</dbReference>
<evidence type="ECO:0000256" key="15">
    <source>
        <dbReference type="SAM" id="MobiDB-lite"/>
    </source>
</evidence>
<dbReference type="InterPro" id="IPR026891">
    <property type="entry name" value="Fn3-like"/>
</dbReference>
<dbReference type="InterPro" id="IPR036881">
    <property type="entry name" value="Glyco_hydro_3_C_sf"/>
</dbReference>
<dbReference type="GO" id="GO:0005576">
    <property type="term" value="C:extracellular region"/>
    <property type="evidence" value="ECO:0007669"/>
    <property type="project" value="UniProtKB-SubCell"/>
</dbReference>
<dbReference type="AlphaFoldDB" id="A0A0U5GJF9"/>
<feature type="region of interest" description="Disordered" evidence="15">
    <location>
        <begin position="1"/>
        <end position="23"/>
    </location>
</feature>
<evidence type="ECO:0000256" key="12">
    <source>
        <dbReference type="ARBA" id="ARBA00023326"/>
    </source>
</evidence>
<evidence type="ECO:0000256" key="8">
    <source>
        <dbReference type="ARBA" id="ARBA00023001"/>
    </source>
</evidence>
<keyword evidence="5" id="KW-0964">Secreted</keyword>
<dbReference type="OMA" id="IMAAWYF"/>
<gene>
    <name evidence="17" type="ORF">ASPCAL14491</name>
</gene>
<dbReference type="InterPro" id="IPR013783">
    <property type="entry name" value="Ig-like_fold"/>
</dbReference>
<evidence type="ECO:0000256" key="13">
    <source>
        <dbReference type="ARBA" id="ARBA00024983"/>
    </source>
</evidence>
<comment type="subcellular location">
    <subcellularLocation>
        <location evidence="2">Secreted</location>
    </subcellularLocation>
</comment>
<evidence type="ECO:0000256" key="2">
    <source>
        <dbReference type="ARBA" id="ARBA00004613"/>
    </source>
</evidence>
<evidence type="ECO:0000256" key="6">
    <source>
        <dbReference type="ARBA" id="ARBA00022729"/>
    </source>
</evidence>
<dbReference type="EC" id="3.2.1.21" evidence="14"/>
<dbReference type="STRING" id="454130.A0A0U5GJF9"/>
<dbReference type="PRINTS" id="PR00133">
    <property type="entry name" value="GLHYDRLASE3"/>
</dbReference>
<keyword evidence="11 14" id="KW-0326">Glycosidase</keyword>
<keyword evidence="10 14" id="KW-0119">Carbohydrate metabolism</keyword>
<dbReference type="Gene3D" id="3.40.50.1700">
    <property type="entry name" value="Glycoside hydrolase family 3 C-terminal domain"/>
    <property type="match status" value="1"/>
</dbReference>
<dbReference type="InterPro" id="IPR017853">
    <property type="entry name" value="GH"/>
</dbReference>
<dbReference type="UniPathway" id="UPA00696"/>
<dbReference type="Gene3D" id="2.60.40.10">
    <property type="entry name" value="Immunoglobulins"/>
    <property type="match status" value="1"/>
</dbReference>
<evidence type="ECO:0000256" key="10">
    <source>
        <dbReference type="ARBA" id="ARBA00023277"/>
    </source>
</evidence>
<dbReference type="InterPro" id="IPR002772">
    <property type="entry name" value="Glyco_hydro_3_C"/>
</dbReference>
<keyword evidence="9" id="KW-0325">Glycoprotein</keyword>
<keyword evidence="8" id="KW-0136">Cellulose degradation</keyword>
<protein>
    <recommendedName>
        <fullName evidence="14">beta-glucosidase</fullName>
        <ecNumber evidence="14">3.2.1.21</ecNumber>
    </recommendedName>
</protein>
<dbReference type="InterPro" id="IPR050288">
    <property type="entry name" value="Cellulose_deg_GH3"/>
</dbReference>
<evidence type="ECO:0000256" key="7">
    <source>
        <dbReference type="ARBA" id="ARBA00022801"/>
    </source>
</evidence>
<dbReference type="FunFam" id="2.60.40.10:FF:000757">
    <property type="entry name" value="Beta-glucosidase G"/>
    <property type="match status" value="1"/>
</dbReference>
<dbReference type="PROSITE" id="PS00775">
    <property type="entry name" value="GLYCOSYL_HYDROL_F3"/>
    <property type="match status" value="1"/>
</dbReference>
<evidence type="ECO:0000256" key="9">
    <source>
        <dbReference type="ARBA" id="ARBA00023180"/>
    </source>
</evidence>
<dbReference type="EMBL" id="CDMC01000025">
    <property type="protein sequence ID" value="CEL11389.1"/>
    <property type="molecule type" value="Genomic_DNA"/>
</dbReference>
<dbReference type="InterPro" id="IPR019800">
    <property type="entry name" value="Glyco_hydro_3_AS"/>
</dbReference>
<dbReference type="SUPFAM" id="SSF52279">
    <property type="entry name" value="Beta-D-glucan exohydrolase, C-terminal domain"/>
    <property type="match status" value="1"/>
</dbReference>
<comment type="similarity">
    <text evidence="4 14">Belongs to the glycosyl hydrolase 3 family.</text>
</comment>
<evidence type="ECO:0000256" key="5">
    <source>
        <dbReference type="ARBA" id="ARBA00022525"/>
    </source>
</evidence>
<dbReference type="Pfam" id="PF00933">
    <property type="entry name" value="Glyco_hydro_3"/>
    <property type="match status" value="1"/>
</dbReference>
<comment type="pathway">
    <text evidence="3 14">Glycan metabolism; cellulose degradation.</text>
</comment>
<dbReference type="OrthoDB" id="416222at2759"/>
<keyword evidence="12 14" id="KW-0624">Polysaccharide degradation</keyword>
<dbReference type="InterPro" id="IPR036962">
    <property type="entry name" value="Glyco_hydro_3_N_sf"/>
</dbReference>
<evidence type="ECO:0000256" key="3">
    <source>
        <dbReference type="ARBA" id="ARBA00004987"/>
    </source>
</evidence>
<dbReference type="Proteomes" id="UP000054771">
    <property type="component" value="Unassembled WGS sequence"/>
</dbReference>
<dbReference type="Gene3D" id="3.20.20.300">
    <property type="entry name" value="Glycoside hydrolase, family 3, N-terminal domain"/>
    <property type="match status" value="1"/>
</dbReference>
<dbReference type="GO" id="GO:0030245">
    <property type="term" value="P:cellulose catabolic process"/>
    <property type="evidence" value="ECO:0007669"/>
    <property type="project" value="UniProtKB-UniPathway"/>
</dbReference>
<comment type="catalytic activity">
    <reaction evidence="1 14">
        <text>Hydrolysis of terminal, non-reducing beta-D-glucosyl residues with release of beta-D-glucose.</text>
        <dbReference type="EC" id="3.2.1.21"/>
    </reaction>
</comment>
<evidence type="ECO:0000256" key="1">
    <source>
        <dbReference type="ARBA" id="ARBA00000448"/>
    </source>
</evidence>
<comment type="function">
    <text evidence="13">Beta-glucosidases are one of a number of cellulolytic enzymes involved in the degradation of cellulosic biomass. Catalyzes the last step releasing glucose from the inhibitory cellobiose.</text>
</comment>